<evidence type="ECO:0000256" key="6">
    <source>
        <dbReference type="SAM" id="MobiDB-lite"/>
    </source>
</evidence>
<dbReference type="SUPFAM" id="SSF57716">
    <property type="entry name" value="Glucocorticoid receptor-like (DNA-binding domain)"/>
    <property type="match status" value="2"/>
</dbReference>
<dbReference type="GO" id="GO:0005912">
    <property type="term" value="C:adherens junction"/>
    <property type="evidence" value="ECO:0007669"/>
    <property type="project" value="TreeGrafter"/>
</dbReference>
<proteinExistence type="predicted"/>
<dbReference type="GO" id="GO:0007010">
    <property type="term" value="P:cytoskeleton organization"/>
    <property type="evidence" value="ECO:0007669"/>
    <property type="project" value="TreeGrafter"/>
</dbReference>
<dbReference type="EMBL" id="JAPWDV010000002">
    <property type="protein sequence ID" value="KAJ6219263.1"/>
    <property type="molecule type" value="Genomic_DNA"/>
</dbReference>
<keyword evidence="1 5" id="KW-0479">Metal-binding</keyword>
<dbReference type="PANTHER" id="PTHR24219:SF4">
    <property type="entry name" value="LIM DOMAIN-CONTAINING PROTEIN JUB"/>
    <property type="match status" value="1"/>
</dbReference>
<keyword evidence="4 5" id="KW-0440">LIM domain</keyword>
<keyword evidence="9" id="KW-1185">Reference proteome</keyword>
<keyword evidence="2" id="KW-0677">Repeat</keyword>
<feature type="region of interest" description="Disordered" evidence="6">
    <location>
        <begin position="108"/>
        <end position="150"/>
    </location>
</feature>
<dbReference type="GO" id="GO:0003714">
    <property type="term" value="F:transcription corepressor activity"/>
    <property type="evidence" value="ECO:0007669"/>
    <property type="project" value="TreeGrafter"/>
</dbReference>
<dbReference type="InterPro" id="IPR047247">
    <property type="entry name" value="Ajuba-like_LIM2"/>
</dbReference>
<evidence type="ECO:0000256" key="5">
    <source>
        <dbReference type="PROSITE-ProRule" id="PRU00125"/>
    </source>
</evidence>
<dbReference type="FunFam" id="2.10.110.10:FF:000037">
    <property type="entry name" value="LIM domain-containing protein 1"/>
    <property type="match status" value="1"/>
</dbReference>
<evidence type="ECO:0000256" key="4">
    <source>
        <dbReference type="ARBA" id="ARBA00023038"/>
    </source>
</evidence>
<evidence type="ECO:0000256" key="3">
    <source>
        <dbReference type="ARBA" id="ARBA00022833"/>
    </source>
</evidence>
<feature type="domain" description="LIM zinc-binding" evidence="7">
    <location>
        <begin position="258"/>
        <end position="318"/>
    </location>
</feature>
<dbReference type="Proteomes" id="UP001142055">
    <property type="component" value="Chromosome 2"/>
</dbReference>
<dbReference type="GO" id="GO:0000932">
    <property type="term" value="C:P-body"/>
    <property type="evidence" value="ECO:0007669"/>
    <property type="project" value="TreeGrafter"/>
</dbReference>
<dbReference type="OMA" id="YHIDCYI"/>
<dbReference type="AlphaFoldDB" id="A0A9Q0RKK1"/>
<evidence type="ECO:0000256" key="1">
    <source>
        <dbReference type="ARBA" id="ARBA00022723"/>
    </source>
</evidence>
<evidence type="ECO:0000313" key="9">
    <source>
        <dbReference type="Proteomes" id="UP001142055"/>
    </source>
</evidence>
<evidence type="ECO:0000259" key="7">
    <source>
        <dbReference type="PROSITE" id="PS50023"/>
    </source>
</evidence>
<protein>
    <recommendedName>
        <fullName evidence="7">LIM zinc-binding domain-containing protein</fullName>
    </recommendedName>
</protein>
<dbReference type="PROSITE" id="PS50023">
    <property type="entry name" value="LIM_DOMAIN_2"/>
    <property type="match status" value="3"/>
</dbReference>
<dbReference type="GO" id="GO:0035331">
    <property type="term" value="P:negative regulation of hippo signaling"/>
    <property type="evidence" value="ECO:0007669"/>
    <property type="project" value="TreeGrafter"/>
</dbReference>
<dbReference type="Pfam" id="PF00412">
    <property type="entry name" value="LIM"/>
    <property type="match status" value="3"/>
</dbReference>
<dbReference type="GO" id="GO:0005667">
    <property type="term" value="C:transcription regulator complex"/>
    <property type="evidence" value="ECO:0007669"/>
    <property type="project" value="TreeGrafter"/>
</dbReference>
<dbReference type="SMART" id="SM00132">
    <property type="entry name" value="LIM"/>
    <property type="match status" value="3"/>
</dbReference>
<dbReference type="FunFam" id="2.10.110.10:FF:000028">
    <property type="entry name" value="LIM domain-containing protein 1"/>
    <property type="match status" value="1"/>
</dbReference>
<feature type="compositionally biased region" description="Low complexity" evidence="6">
    <location>
        <begin position="121"/>
        <end position="141"/>
    </location>
</feature>
<comment type="caution">
    <text evidence="8">The sequence shown here is derived from an EMBL/GenBank/DDBJ whole genome shotgun (WGS) entry which is preliminary data.</text>
</comment>
<evidence type="ECO:0000313" key="8">
    <source>
        <dbReference type="EMBL" id="KAJ6219263.1"/>
    </source>
</evidence>
<dbReference type="CDD" id="cd09355">
    <property type="entry name" value="LIM2_Ajuba_like"/>
    <property type="match status" value="1"/>
</dbReference>
<name>A0A9Q0RKK1_BLOTA</name>
<feature type="region of interest" description="Disordered" evidence="6">
    <location>
        <begin position="14"/>
        <end position="50"/>
    </location>
</feature>
<sequence>MDIDDLIHDLSLCDPSSQTSQQSTNNHLSRFKSAKPCRPPPPPPVTQSTSIKKAAIPLPSNKSIKNNNHHQQLAHNGTTNNNNNDHGSLNLSATAVRATVETKKSVLPNTSVSIPNGGVDNYSPSSSISNSTNYSSNSTNNKEQVRSSQPLLYYEVTPPKPCGMTEAEKKVEALTKEIEKEMEEMDPVGDYFGICCHCGEKVLGVIDACQAMGNLYHTNCFTCCSCGRPLRGKAFYNVLGKVYCEEDYLYCGFQQTADRCAICGHLIMETILHAMGKSYHPGCFRCQQCNECLDGVPFTVDVQNRIFCVSDYHKLYAPKCAVCNTPIVPLEGSEETVRVVSMDKDYHIDCYICEDCNVQLTDGTCYPLNGHLLCKACHIQRRQ</sequence>
<reference evidence="8" key="1">
    <citation type="submission" date="2022-12" db="EMBL/GenBank/DDBJ databases">
        <title>Genome assemblies of Blomia tropicalis.</title>
        <authorList>
            <person name="Cui Y."/>
        </authorList>
    </citation>
    <scope>NUCLEOTIDE SEQUENCE</scope>
    <source>
        <tissue evidence="8">Adult mites</tissue>
    </source>
</reference>
<keyword evidence="3 5" id="KW-0862">Zinc</keyword>
<dbReference type="Gene3D" id="2.10.110.10">
    <property type="entry name" value="Cysteine Rich Protein"/>
    <property type="match status" value="3"/>
</dbReference>
<organism evidence="8 9">
    <name type="scientific">Blomia tropicalis</name>
    <name type="common">Mite</name>
    <dbReference type="NCBI Taxonomy" id="40697"/>
    <lineage>
        <taxon>Eukaryota</taxon>
        <taxon>Metazoa</taxon>
        <taxon>Ecdysozoa</taxon>
        <taxon>Arthropoda</taxon>
        <taxon>Chelicerata</taxon>
        <taxon>Arachnida</taxon>
        <taxon>Acari</taxon>
        <taxon>Acariformes</taxon>
        <taxon>Sarcoptiformes</taxon>
        <taxon>Astigmata</taxon>
        <taxon>Glycyphagoidea</taxon>
        <taxon>Echimyopodidae</taxon>
        <taxon>Blomia</taxon>
    </lineage>
</organism>
<dbReference type="PANTHER" id="PTHR24219">
    <property type="entry name" value="LIM DOMAIN-CONTAINING PROTEIN JUB"/>
    <property type="match status" value="1"/>
</dbReference>
<dbReference type="GO" id="GO:0001666">
    <property type="term" value="P:response to hypoxia"/>
    <property type="evidence" value="ECO:0007669"/>
    <property type="project" value="TreeGrafter"/>
</dbReference>
<accession>A0A9Q0RKK1</accession>
<dbReference type="InterPro" id="IPR047172">
    <property type="entry name" value="Ajuba-like"/>
</dbReference>
<feature type="domain" description="LIM zinc-binding" evidence="7">
    <location>
        <begin position="193"/>
        <end position="254"/>
    </location>
</feature>
<dbReference type="InterPro" id="IPR001781">
    <property type="entry name" value="Znf_LIM"/>
</dbReference>
<gene>
    <name evidence="8" type="ORF">RDWZM_005075</name>
</gene>
<evidence type="ECO:0000256" key="2">
    <source>
        <dbReference type="ARBA" id="ARBA00022737"/>
    </source>
</evidence>
<feature type="domain" description="LIM zinc-binding" evidence="7">
    <location>
        <begin position="321"/>
        <end position="383"/>
    </location>
</feature>
<dbReference type="GO" id="GO:0046872">
    <property type="term" value="F:metal ion binding"/>
    <property type="evidence" value="ECO:0007669"/>
    <property type="project" value="UniProtKB-KW"/>
</dbReference>
<dbReference type="GO" id="GO:0005634">
    <property type="term" value="C:nucleus"/>
    <property type="evidence" value="ECO:0007669"/>
    <property type="project" value="TreeGrafter"/>
</dbReference>